<protein>
    <submittedName>
        <fullName evidence="1">Uncharacterized protein</fullName>
    </submittedName>
</protein>
<evidence type="ECO:0000313" key="1">
    <source>
        <dbReference type="EMBL" id="GIY17875.1"/>
    </source>
</evidence>
<proteinExistence type="predicted"/>
<evidence type="ECO:0000313" key="2">
    <source>
        <dbReference type="Proteomes" id="UP001054945"/>
    </source>
</evidence>
<dbReference type="Proteomes" id="UP001054945">
    <property type="component" value="Unassembled WGS sequence"/>
</dbReference>
<comment type="caution">
    <text evidence="1">The sequence shown here is derived from an EMBL/GenBank/DDBJ whole genome shotgun (WGS) entry which is preliminary data.</text>
</comment>
<name>A0AAV4R8S6_CAEEX</name>
<dbReference type="EMBL" id="BPLR01007557">
    <property type="protein sequence ID" value="GIY17875.1"/>
    <property type="molecule type" value="Genomic_DNA"/>
</dbReference>
<dbReference type="AlphaFoldDB" id="A0AAV4R8S6"/>
<reference evidence="1 2" key="1">
    <citation type="submission" date="2021-06" db="EMBL/GenBank/DDBJ databases">
        <title>Caerostris extrusa draft genome.</title>
        <authorList>
            <person name="Kono N."/>
            <person name="Arakawa K."/>
        </authorList>
    </citation>
    <scope>NUCLEOTIDE SEQUENCE [LARGE SCALE GENOMIC DNA]</scope>
</reference>
<keyword evidence="2" id="KW-1185">Reference proteome</keyword>
<organism evidence="1 2">
    <name type="scientific">Caerostris extrusa</name>
    <name type="common">Bark spider</name>
    <name type="synonym">Caerostris bankana</name>
    <dbReference type="NCBI Taxonomy" id="172846"/>
    <lineage>
        <taxon>Eukaryota</taxon>
        <taxon>Metazoa</taxon>
        <taxon>Ecdysozoa</taxon>
        <taxon>Arthropoda</taxon>
        <taxon>Chelicerata</taxon>
        <taxon>Arachnida</taxon>
        <taxon>Araneae</taxon>
        <taxon>Araneomorphae</taxon>
        <taxon>Entelegynae</taxon>
        <taxon>Araneoidea</taxon>
        <taxon>Araneidae</taxon>
        <taxon>Caerostris</taxon>
    </lineage>
</organism>
<sequence>MQSNSSKPSKTNIHQTLKQLIPLAKFILWKEACDEAPWRLTPVHLIQIQRSANVCQQDPWTSSPFRFMLQTQILIMGRDKKDGA</sequence>
<accession>A0AAV4R8S6</accession>
<gene>
    <name evidence="1" type="ORF">CEXT_480971</name>
</gene>